<gene>
    <name evidence="1" type="ORF">QFC19_007761</name>
</gene>
<organism evidence="1 2">
    <name type="scientific">Naganishia cerealis</name>
    <dbReference type="NCBI Taxonomy" id="610337"/>
    <lineage>
        <taxon>Eukaryota</taxon>
        <taxon>Fungi</taxon>
        <taxon>Dikarya</taxon>
        <taxon>Basidiomycota</taxon>
        <taxon>Agaricomycotina</taxon>
        <taxon>Tremellomycetes</taxon>
        <taxon>Filobasidiales</taxon>
        <taxon>Filobasidiaceae</taxon>
        <taxon>Naganishia</taxon>
    </lineage>
</organism>
<keyword evidence="2" id="KW-1185">Reference proteome</keyword>
<accession>A0ACC2V7M5</accession>
<name>A0ACC2V7M5_9TREE</name>
<protein>
    <submittedName>
        <fullName evidence="1">Uncharacterized protein</fullName>
    </submittedName>
</protein>
<evidence type="ECO:0000313" key="1">
    <source>
        <dbReference type="EMBL" id="KAJ9094905.1"/>
    </source>
</evidence>
<dbReference type="EMBL" id="JASBWR010000106">
    <property type="protein sequence ID" value="KAJ9094905.1"/>
    <property type="molecule type" value="Genomic_DNA"/>
</dbReference>
<comment type="caution">
    <text evidence="1">The sequence shown here is derived from an EMBL/GenBank/DDBJ whole genome shotgun (WGS) entry which is preliminary data.</text>
</comment>
<reference evidence="1" key="1">
    <citation type="submission" date="2023-04" db="EMBL/GenBank/DDBJ databases">
        <title>Draft Genome sequencing of Naganishia species isolated from polar environments using Oxford Nanopore Technology.</title>
        <authorList>
            <person name="Leo P."/>
            <person name="Venkateswaran K."/>
        </authorList>
    </citation>
    <scope>NUCLEOTIDE SEQUENCE</scope>
    <source>
        <strain evidence="1">MNA-CCFEE 5261</strain>
    </source>
</reference>
<dbReference type="Proteomes" id="UP001241377">
    <property type="component" value="Unassembled WGS sequence"/>
</dbReference>
<sequence length="90" mass="10189">MYDYVGLEPESSDTESQAYIFNDYQPYSNGHDAADQHDLSHAKQPYQSKATHQSQPAHENNAAHLRCDPKFKNSRPASVDTEDLIFDCEA</sequence>
<proteinExistence type="predicted"/>
<evidence type="ECO:0000313" key="2">
    <source>
        <dbReference type="Proteomes" id="UP001241377"/>
    </source>
</evidence>